<keyword evidence="1" id="KW-0175">Coiled coil</keyword>
<sequence>MSDFRYQGYNFNLTSFREFVQEFNIMDNQRASADALNKSVNKLKREVNQLIGQFKILTSKESIRWDASIIYEAGEIVSYITEDNPDVETIKNSYYLALPSDIENQGYYPDANSDMWKKVTLNELYPWLDVDNYPTKTDNDKDWPIVDDYDVINLKYLKWSLEQFKDFLDGYLAGIYIKQDNKIDLEVSKPTHVTTKKYVDVLIDEVKQSVANIDDLLTDYVFVDSKSKQLQTRKSKKEAWLTTEAGLLPGLNLISTIGSTTQQFKAMYAQDFIGTALKAKYADLAEVYETDKEFEVGAVLGINENSEIEYFDIYKHNRPLGVVSDKPGFILNKDCKGVLIALKGQTPVIVKGSVKAGDELYAEYDGYACVNPRQKRRKIFYRYSFRI</sequence>
<protein>
    <submittedName>
        <fullName evidence="2">Uncharacterized protein</fullName>
    </submittedName>
</protein>
<dbReference type="KEGG" id="vg:14010982"/>
<organism evidence="2 3">
    <name type="scientific">Campylobacter phage CP21</name>
    <dbReference type="NCBI Taxonomy" id="2881391"/>
    <lineage>
        <taxon>Viruses</taxon>
        <taxon>Duplodnaviria</taxon>
        <taxon>Heunggongvirae</taxon>
        <taxon>Uroviricota</taxon>
        <taxon>Caudoviricetes</taxon>
        <taxon>Connertonviridae</taxon>
        <taxon>Firehammervirus</taxon>
        <taxon>Firehammervirus CP21</taxon>
    </lineage>
</organism>
<dbReference type="Gene3D" id="2.40.300.10">
    <property type="entry name" value="Head decoration protein D"/>
    <property type="match status" value="1"/>
</dbReference>
<evidence type="ECO:0000256" key="1">
    <source>
        <dbReference type="SAM" id="Coils"/>
    </source>
</evidence>
<dbReference type="GeneID" id="14010982"/>
<dbReference type="EMBL" id="HE815464">
    <property type="protein sequence ID" value="CCH63634.1"/>
    <property type="molecule type" value="Genomic_DNA"/>
</dbReference>
<keyword evidence="3" id="KW-1185">Reference proteome</keyword>
<name>I7JVV5_9CAUD</name>
<proteinExistence type="predicted"/>
<evidence type="ECO:0000313" key="3">
    <source>
        <dbReference type="Proteomes" id="UP000050571"/>
    </source>
</evidence>
<dbReference type="RefSeq" id="YP_007005242.1">
    <property type="nucleotide sequence ID" value="NC_019507.1"/>
</dbReference>
<evidence type="ECO:0000313" key="2">
    <source>
        <dbReference type="EMBL" id="CCH63634.1"/>
    </source>
</evidence>
<accession>I7JVV5</accession>
<reference evidence="2 3" key="1">
    <citation type="journal article" date="2012" name="J. Virol.">
        <title>The Complete Genome Sequence of Bacteriophage CP21 Reveals Modular Shuffling in Campylobacter Group II Phages.</title>
        <authorList>
            <person name="Hammerl J.A."/>
            <person name="Jackel C."/>
            <person name="Reetz J."/>
            <person name="Hertwig S."/>
        </authorList>
    </citation>
    <scope>NUCLEOTIDE SEQUENCE [LARGE SCALE GENOMIC DNA]</scope>
</reference>
<dbReference type="Proteomes" id="UP000050571">
    <property type="component" value="Segment"/>
</dbReference>
<feature type="coiled-coil region" evidence="1">
    <location>
        <begin position="26"/>
        <end position="60"/>
    </location>
</feature>
<gene>
    <name evidence="2" type="primary">CP21_172</name>
</gene>